<gene>
    <name evidence="2" type="ORF">J2W88_004103</name>
    <name evidence="3" type="ORF">J2W93_002353</name>
</gene>
<protein>
    <submittedName>
        <fullName evidence="2">Pimeloyl-ACP methyl ester carboxylesterase</fullName>
    </submittedName>
</protein>
<evidence type="ECO:0000313" key="2">
    <source>
        <dbReference type="EMBL" id="MDR6768799.1"/>
    </source>
</evidence>
<keyword evidence="4" id="KW-1185">Reference proteome</keyword>
<accession>A0AAJ2BVH2</accession>
<sequence>MSHSPQLLLLPGLAADERMWRGVLPLLPAALRPEVATAHQDVNLHRIEDFAARLLAQHAGPLVLAGASMGGMIAMEAARQAPQRVAGLALLGTTARPETPDMRALREGAIELFEQGRVREVIEPNVALAFHPVNAAKTELVQAYLDFVLDAGAEHLVRQNRAVIHRPDARQHLPSVACPVLVVCGAADQLTPPECSAEIAALVPGAEHHLLPGSGHMLTMEQPEVVTRLLVQWLARNGWIDVI</sequence>
<dbReference type="EMBL" id="JAVDTS010000003">
    <property type="protein sequence ID" value="MDR6837515.1"/>
    <property type="molecule type" value="Genomic_DNA"/>
</dbReference>
<dbReference type="InterPro" id="IPR029058">
    <property type="entry name" value="AB_hydrolase_fold"/>
</dbReference>
<dbReference type="Proteomes" id="UP001249076">
    <property type="component" value="Unassembled WGS sequence"/>
</dbReference>
<dbReference type="AlphaFoldDB" id="A0AAJ2BVH2"/>
<comment type="caution">
    <text evidence="2">The sequence shown here is derived from an EMBL/GenBank/DDBJ whole genome shotgun (WGS) entry which is preliminary data.</text>
</comment>
<dbReference type="InterPro" id="IPR000073">
    <property type="entry name" value="AB_hydrolase_1"/>
</dbReference>
<dbReference type="EMBL" id="JAVDTL010000006">
    <property type="protein sequence ID" value="MDR6768799.1"/>
    <property type="molecule type" value="Genomic_DNA"/>
</dbReference>
<dbReference type="PANTHER" id="PTHR43194">
    <property type="entry name" value="HYDROLASE ALPHA/BETA FOLD FAMILY"/>
    <property type="match status" value="1"/>
</dbReference>
<organism evidence="2 5">
    <name type="scientific">Acidovorax delafieldii</name>
    <name type="common">Pseudomonas delafieldii</name>
    <dbReference type="NCBI Taxonomy" id="47920"/>
    <lineage>
        <taxon>Bacteria</taxon>
        <taxon>Pseudomonadati</taxon>
        <taxon>Pseudomonadota</taxon>
        <taxon>Betaproteobacteria</taxon>
        <taxon>Burkholderiales</taxon>
        <taxon>Comamonadaceae</taxon>
        <taxon>Acidovorax</taxon>
    </lineage>
</organism>
<reference evidence="2 4" key="1">
    <citation type="submission" date="2023-07" db="EMBL/GenBank/DDBJ databases">
        <title>Sorghum-associated microbial communities from plants grown in Nebraska, USA.</title>
        <authorList>
            <person name="Schachtman D."/>
        </authorList>
    </citation>
    <scope>NUCLEOTIDE SEQUENCE</scope>
    <source>
        <strain evidence="3 4">BE105</strain>
        <strain evidence="2">BE69</strain>
    </source>
</reference>
<evidence type="ECO:0000313" key="5">
    <source>
        <dbReference type="Proteomes" id="UP001253458"/>
    </source>
</evidence>
<evidence type="ECO:0000313" key="4">
    <source>
        <dbReference type="Proteomes" id="UP001249076"/>
    </source>
</evidence>
<feature type="domain" description="AB hydrolase-1" evidence="1">
    <location>
        <begin position="7"/>
        <end position="227"/>
    </location>
</feature>
<dbReference type="Gene3D" id="3.40.50.1820">
    <property type="entry name" value="alpha/beta hydrolase"/>
    <property type="match status" value="1"/>
</dbReference>
<proteinExistence type="predicted"/>
<dbReference type="InterPro" id="IPR050228">
    <property type="entry name" value="Carboxylesterase_BioH"/>
</dbReference>
<dbReference type="PANTHER" id="PTHR43194:SF5">
    <property type="entry name" value="PIMELOYL-[ACYL-CARRIER PROTEIN] METHYL ESTER ESTERASE"/>
    <property type="match status" value="1"/>
</dbReference>
<name>A0AAJ2BVH2_ACIDE</name>
<dbReference type="Pfam" id="PF12697">
    <property type="entry name" value="Abhydrolase_6"/>
    <property type="match status" value="1"/>
</dbReference>
<evidence type="ECO:0000259" key="1">
    <source>
        <dbReference type="Pfam" id="PF12697"/>
    </source>
</evidence>
<evidence type="ECO:0000313" key="3">
    <source>
        <dbReference type="EMBL" id="MDR6837515.1"/>
    </source>
</evidence>
<dbReference type="RefSeq" id="WP_209818445.1">
    <property type="nucleotide sequence ID" value="NZ_JAVDTL010000006.1"/>
</dbReference>
<dbReference type="SUPFAM" id="SSF53474">
    <property type="entry name" value="alpha/beta-Hydrolases"/>
    <property type="match status" value="1"/>
</dbReference>
<dbReference type="Proteomes" id="UP001253458">
    <property type="component" value="Unassembled WGS sequence"/>
</dbReference>
<dbReference type="PRINTS" id="PR00111">
    <property type="entry name" value="ABHYDROLASE"/>
</dbReference>